<dbReference type="Gene3D" id="3.40.50.11980">
    <property type="match status" value="1"/>
</dbReference>
<feature type="non-terminal residue" evidence="17">
    <location>
        <position position="1"/>
    </location>
</feature>
<evidence type="ECO:0000256" key="7">
    <source>
        <dbReference type="ARBA" id="ARBA00022722"/>
    </source>
</evidence>
<evidence type="ECO:0000256" key="10">
    <source>
        <dbReference type="ARBA" id="ARBA00022833"/>
    </source>
</evidence>
<dbReference type="PANTHER" id="PTHR13547">
    <property type="match status" value="1"/>
</dbReference>
<keyword evidence="8" id="KW-0479">Metal-binding</keyword>
<evidence type="ECO:0000256" key="4">
    <source>
        <dbReference type="ARBA" id="ARBA00007626"/>
    </source>
</evidence>
<dbReference type="InterPro" id="IPR031595">
    <property type="entry name" value="PRORP_C"/>
</dbReference>
<evidence type="ECO:0000259" key="16">
    <source>
        <dbReference type="Pfam" id="PF16953"/>
    </source>
</evidence>
<dbReference type="AlphaFoldDB" id="A0A023EYC4"/>
<dbReference type="Gene3D" id="1.25.40.10">
    <property type="entry name" value="Tetratricopeptide repeat domain"/>
    <property type="match status" value="1"/>
</dbReference>
<evidence type="ECO:0000256" key="12">
    <source>
        <dbReference type="ARBA" id="ARBA00022946"/>
    </source>
</evidence>
<evidence type="ECO:0000256" key="13">
    <source>
        <dbReference type="ARBA" id="ARBA00023128"/>
    </source>
</evidence>
<accession>A0A023EYC4</accession>
<keyword evidence="11" id="KW-0460">Magnesium</keyword>
<evidence type="ECO:0000256" key="14">
    <source>
        <dbReference type="ARBA" id="ARBA00044536"/>
    </source>
</evidence>
<dbReference type="EC" id="3.1.26.5" evidence="5"/>
<evidence type="ECO:0000256" key="3">
    <source>
        <dbReference type="ARBA" id="ARBA00004173"/>
    </source>
</evidence>
<keyword evidence="7" id="KW-0540">Nuclease</keyword>
<keyword evidence="13" id="KW-0496">Mitochondrion</keyword>
<dbReference type="Pfam" id="PF16953">
    <property type="entry name" value="PRORP"/>
    <property type="match status" value="1"/>
</dbReference>
<evidence type="ECO:0000256" key="2">
    <source>
        <dbReference type="ARBA" id="ARBA00001946"/>
    </source>
</evidence>
<protein>
    <recommendedName>
        <fullName evidence="14">Mitochondrial ribonuclease P catalytic subunit</fullName>
        <ecNumber evidence="5">3.1.26.5</ecNumber>
    </recommendedName>
    <alternativeName>
        <fullName evidence="15">Mitochondrial ribonuclease P protein 3</fullName>
    </alternativeName>
</protein>
<dbReference type="GO" id="GO:0004526">
    <property type="term" value="F:ribonuclease P activity"/>
    <property type="evidence" value="ECO:0007669"/>
    <property type="project" value="UniProtKB-EC"/>
</dbReference>
<comment type="subcellular location">
    <subcellularLocation>
        <location evidence="3">Mitochondrion</location>
    </subcellularLocation>
</comment>
<comment type="similarity">
    <text evidence="4">Belongs to the PPR family. P subfamily.</text>
</comment>
<dbReference type="GO" id="GO:0030678">
    <property type="term" value="C:mitochondrial ribonuclease P complex"/>
    <property type="evidence" value="ECO:0007669"/>
    <property type="project" value="TreeGrafter"/>
</dbReference>
<keyword evidence="10" id="KW-0862">Zinc</keyword>
<comment type="catalytic activity">
    <reaction evidence="1">
        <text>Endonucleolytic cleavage of RNA, removing 5'-extranucleotides from tRNA precursor.</text>
        <dbReference type="EC" id="3.1.26.5"/>
    </reaction>
</comment>
<dbReference type="InterPro" id="IPR011990">
    <property type="entry name" value="TPR-like_helical_dom_sf"/>
</dbReference>
<dbReference type="GO" id="GO:0001682">
    <property type="term" value="P:tRNA 5'-leader removal"/>
    <property type="evidence" value="ECO:0007669"/>
    <property type="project" value="TreeGrafter"/>
</dbReference>
<dbReference type="CDD" id="cd18718">
    <property type="entry name" value="PIN_PRORP"/>
    <property type="match status" value="1"/>
</dbReference>
<evidence type="ECO:0000256" key="6">
    <source>
        <dbReference type="ARBA" id="ARBA00022694"/>
    </source>
</evidence>
<feature type="domain" description="PRORP" evidence="16">
    <location>
        <begin position="222"/>
        <end position="465"/>
    </location>
</feature>
<dbReference type="PANTHER" id="PTHR13547:SF1">
    <property type="entry name" value="MITOCHONDRIAL RIBONUCLEASE P CATALYTIC SUBUNIT"/>
    <property type="match status" value="1"/>
</dbReference>
<evidence type="ECO:0000256" key="15">
    <source>
        <dbReference type="ARBA" id="ARBA00044559"/>
    </source>
</evidence>
<evidence type="ECO:0000256" key="1">
    <source>
        <dbReference type="ARBA" id="ARBA00000928"/>
    </source>
</evidence>
<dbReference type="InterPro" id="IPR033495">
    <property type="entry name" value="MRPP3_PIN_dom"/>
</dbReference>
<dbReference type="GO" id="GO:0046872">
    <property type="term" value="F:metal ion binding"/>
    <property type="evidence" value="ECO:0007669"/>
    <property type="project" value="UniProtKB-KW"/>
</dbReference>
<proteinExistence type="evidence at transcript level"/>
<name>A0A023EYC4_TRIIF</name>
<sequence>TKDEIEEIKSNILTKGKSVNKGNFDGIFLSICATEKAFFIGRAYFLNLIESNGKYNLASVGKFFQLCFICKEMCTEKDKELIVNIYKKIIAEHNVLDSNTCENTLLGLSITDAWKEAYALLEMCKLTSEPTSKMFSALIVAAFKNRDNKFGWMLVEDALQTGKTIFREAYSECLVSDDKKDFNFLLELLEKYSDRISSDVADLLIEHYKKLVPEGNAKITKIAKRGHCTNCSRALKPVRLSLNEFEELKEKFLSPVLIGRDIFLKTEPSELRSFLDFIKNVGKVDVVLDGLNVAYAVGMKKGNSKVASEMLCKVVDHFTKLGKRVLIIGRKHMSKWPERNMKIIRKNSLLFLTNDVSADDPFVLYAAISSGLGTIFISRDQMRGHKFLLKDPKLRASFAKWQQKHQHYLKHVRLDGKVILENPLPYLQTIQMNDEGAWHLPLIFKSDQKLGVPAHLLPQITSWLCLS</sequence>
<evidence type="ECO:0000256" key="11">
    <source>
        <dbReference type="ARBA" id="ARBA00022842"/>
    </source>
</evidence>
<evidence type="ECO:0000256" key="8">
    <source>
        <dbReference type="ARBA" id="ARBA00022723"/>
    </source>
</evidence>
<reference evidence="17" key="1">
    <citation type="journal article" date="2014" name="PLoS Negl. Trop. Dis.">
        <title>An updated insight into the Sialotranscriptome of Triatoma infestans: developmental stage and geographic variations.</title>
        <authorList>
            <person name="Schwarz A."/>
            <person name="Medrano-Mercado N."/>
            <person name="Schaub G.A."/>
            <person name="Struchiner C.J."/>
            <person name="Bargues M.D."/>
            <person name="Levy M.Z."/>
            <person name="Ribeiro J.M."/>
        </authorList>
    </citation>
    <scope>NUCLEOTIDE SEQUENCE</scope>
    <source>
        <strain evidence="17">Chile</strain>
        <tissue evidence="17">Salivary glands</tissue>
    </source>
</reference>
<keyword evidence="12" id="KW-0809">Transit peptide</keyword>
<evidence type="ECO:0000256" key="9">
    <source>
        <dbReference type="ARBA" id="ARBA00022801"/>
    </source>
</evidence>
<organism evidence="17">
    <name type="scientific">Triatoma infestans</name>
    <name type="common">Assassin bug</name>
    <dbReference type="NCBI Taxonomy" id="30076"/>
    <lineage>
        <taxon>Eukaryota</taxon>
        <taxon>Metazoa</taxon>
        <taxon>Ecdysozoa</taxon>
        <taxon>Arthropoda</taxon>
        <taxon>Hexapoda</taxon>
        <taxon>Insecta</taxon>
        <taxon>Pterygota</taxon>
        <taxon>Neoptera</taxon>
        <taxon>Paraneoptera</taxon>
        <taxon>Hemiptera</taxon>
        <taxon>Heteroptera</taxon>
        <taxon>Panheteroptera</taxon>
        <taxon>Cimicomorpha</taxon>
        <taxon>Reduviidae</taxon>
        <taxon>Triatominae</taxon>
        <taxon>Triatoma</taxon>
    </lineage>
</organism>
<keyword evidence="6" id="KW-0819">tRNA processing</keyword>
<comment type="cofactor">
    <cofactor evidence="2">
        <name>Mg(2+)</name>
        <dbReference type="ChEBI" id="CHEBI:18420"/>
    </cofactor>
</comment>
<dbReference type="EMBL" id="GBBI01004584">
    <property type="protein sequence ID" value="JAC14128.1"/>
    <property type="molecule type" value="mRNA"/>
</dbReference>
<evidence type="ECO:0000313" key="17">
    <source>
        <dbReference type="EMBL" id="JAC14128.1"/>
    </source>
</evidence>
<dbReference type="GO" id="GO:0097745">
    <property type="term" value="P:mitochondrial tRNA 5'-end processing"/>
    <property type="evidence" value="ECO:0007669"/>
    <property type="project" value="TreeGrafter"/>
</dbReference>
<evidence type="ECO:0000256" key="5">
    <source>
        <dbReference type="ARBA" id="ARBA00012179"/>
    </source>
</evidence>
<keyword evidence="9" id="KW-0378">Hydrolase</keyword>